<feature type="chain" id="PRO_5036308844" evidence="1">
    <location>
        <begin position="20"/>
        <end position="129"/>
    </location>
</feature>
<reference evidence="5" key="1">
    <citation type="submission" date="2016-11" db="UniProtKB">
        <authorList>
            <consortium name="WormBaseParasite"/>
        </authorList>
    </citation>
    <scope>IDENTIFICATION</scope>
</reference>
<keyword evidence="4" id="KW-1185">Reference proteome</keyword>
<evidence type="ECO:0000313" key="5">
    <source>
        <dbReference type="WBParaSite" id="BXY_1768500.1"/>
    </source>
</evidence>
<dbReference type="Proteomes" id="UP000659654">
    <property type="component" value="Unassembled WGS sequence"/>
</dbReference>
<dbReference type="WBParaSite" id="BXY_1768500.1">
    <property type="protein sequence ID" value="BXY_1768500.1"/>
    <property type="gene ID" value="BXY_1768500"/>
</dbReference>
<keyword evidence="1" id="KW-0732">Signal</keyword>
<sequence length="129" mass="14717">MKLFAIFLLALLSIQLIHAEDSEGNGGDWWDRFVDTVSSSVHDGADYIKEKAGPYIREKFDTVKAKLQDPETHEQVQLWVREKAVPVIQEKWEQVKTFVNEEVAPEAKKVYEAAVSANEKLEKEKAEAN</sequence>
<evidence type="ECO:0000313" key="2">
    <source>
        <dbReference type="EMBL" id="CAD5216920.1"/>
    </source>
</evidence>
<evidence type="ECO:0000313" key="4">
    <source>
        <dbReference type="Proteomes" id="UP000659654"/>
    </source>
</evidence>
<reference evidence="2" key="2">
    <citation type="submission" date="2020-09" db="EMBL/GenBank/DDBJ databases">
        <authorList>
            <person name="Kikuchi T."/>
        </authorList>
    </citation>
    <scope>NUCLEOTIDE SEQUENCE</scope>
    <source>
        <strain evidence="2">Ka4C1</strain>
    </source>
</reference>
<organism evidence="3 5">
    <name type="scientific">Bursaphelenchus xylophilus</name>
    <name type="common">Pinewood nematode worm</name>
    <name type="synonym">Aphelenchoides xylophilus</name>
    <dbReference type="NCBI Taxonomy" id="6326"/>
    <lineage>
        <taxon>Eukaryota</taxon>
        <taxon>Metazoa</taxon>
        <taxon>Ecdysozoa</taxon>
        <taxon>Nematoda</taxon>
        <taxon>Chromadorea</taxon>
        <taxon>Rhabditida</taxon>
        <taxon>Tylenchina</taxon>
        <taxon>Tylenchomorpha</taxon>
        <taxon>Aphelenchoidea</taxon>
        <taxon>Aphelenchoididae</taxon>
        <taxon>Bursaphelenchus</taxon>
    </lineage>
</organism>
<dbReference type="OrthoDB" id="5811174at2759"/>
<evidence type="ECO:0000256" key="1">
    <source>
        <dbReference type="SAM" id="SignalP"/>
    </source>
</evidence>
<gene>
    <name evidence="2" type="ORF">BXYJ_LOCUS4776</name>
</gene>
<proteinExistence type="predicted"/>
<dbReference type="EMBL" id="CAJFDI010000002">
    <property type="protein sequence ID" value="CAD5216920.1"/>
    <property type="molecule type" value="Genomic_DNA"/>
</dbReference>
<feature type="signal peptide" evidence="1">
    <location>
        <begin position="1"/>
        <end position="19"/>
    </location>
</feature>
<dbReference type="eggNOG" id="ENOG502S78K">
    <property type="taxonomic scope" value="Eukaryota"/>
</dbReference>
<name>A0A1I7SXA1_BURXY</name>
<evidence type="ECO:0000313" key="3">
    <source>
        <dbReference type="Proteomes" id="UP000095284"/>
    </source>
</evidence>
<dbReference type="Proteomes" id="UP000095284">
    <property type="component" value="Unplaced"/>
</dbReference>
<dbReference type="AlphaFoldDB" id="A0A1I7SXA1"/>
<accession>A0A1I7SXA1</accession>
<protein>
    <submittedName>
        <fullName evidence="2">(pine wood nematode) hypothetical protein</fullName>
    </submittedName>
</protein>
<dbReference type="EMBL" id="CAJFCV020000002">
    <property type="protein sequence ID" value="CAG9100280.1"/>
    <property type="molecule type" value="Genomic_DNA"/>
</dbReference>
<dbReference type="Proteomes" id="UP000582659">
    <property type="component" value="Unassembled WGS sequence"/>
</dbReference>